<feature type="compositionally biased region" description="Low complexity" evidence="1">
    <location>
        <begin position="1"/>
        <end position="20"/>
    </location>
</feature>
<sequence>MIPRGADAPRPPRATGAPDDGSARFSSVGARALARSDALASLPDPVPGLGPGDASRRVRRRA</sequence>
<dbReference type="KEGG" id="samy:DB32_004687"/>
<gene>
    <name evidence="2" type="ORF">DB32_004687</name>
</gene>
<feature type="region of interest" description="Disordered" evidence="1">
    <location>
        <begin position="1"/>
        <end position="62"/>
    </location>
</feature>
<reference evidence="2 3" key="1">
    <citation type="submission" date="2015-03" db="EMBL/GenBank/DDBJ databases">
        <title>Genome assembly of Sandaracinus amylolyticus DSM 53668.</title>
        <authorList>
            <person name="Sharma G."/>
            <person name="Subramanian S."/>
        </authorList>
    </citation>
    <scope>NUCLEOTIDE SEQUENCE [LARGE SCALE GENOMIC DNA]</scope>
    <source>
        <strain evidence="2 3">DSM 53668</strain>
    </source>
</reference>
<dbReference type="EMBL" id="CP011125">
    <property type="protein sequence ID" value="AKF07538.1"/>
    <property type="molecule type" value="Genomic_DNA"/>
</dbReference>
<evidence type="ECO:0000256" key="1">
    <source>
        <dbReference type="SAM" id="MobiDB-lite"/>
    </source>
</evidence>
<name>A0A0F6YJ54_9BACT</name>
<dbReference type="Proteomes" id="UP000034883">
    <property type="component" value="Chromosome"/>
</dbReference>
<proteinExistence type="predicted"/>
<keyword evidence="3" id="KW-1185">Reference proteome</keyword>
<evidence type="ECO:0000313" key="3">
    <source>
        <dbReference type="Proteomes" id="UP000034883"/>
    </source>
</evidence>
<evidence type="ECO:0000313" key="2">
    <source>
        <dbReference type="EMBL" id="AKF07538.1"/>
    </source>
</evidence>
<organism evidence="2 3">
    <name type="scientific">Sandaracinus amylolyticus</name>
    <dbReference type="NCBI Taxonomy" id="927083"/>
    <lineage>
        <taxon>Bacteria</taxon>
        <taxon>Pseudomonadati</taxon>
        <taxon>Myxococcota</taxon>
        <taxon>Polyangia</taxon>
        <taxon>Polyangiales</taxon>
        <taxon>Sandaracinaceae</taxon>
        <taxon>Sandaracinus</taxon>
    </lineage>
</organism>
<protein>
    <submittedName>
        <fullName evidence="2">Uncharacterized protein</fullName>
    </submittedName>
</protein>
<dbReference type="STRING" id="927083.DB32_004687"/>
<dbReference type="AlphaFoldDB" id="A0A0F6YJ54"/>
<accession>A0A0F6YJ54</accession>
<feature type="compositionally biased region" description="Low complexity" evidence="1">
    <location>
        <begin position="30"/>
        <end position="43"/>
    </location>
</feature>